<dbReference type="AlphaFoldDB" id="A0A1D7TYF8"/>
<comment type="similarity">
    <text evidence="2">Belongs to the ACC deaminase/D-cysteine desulfhydrase family.</text>
</comment>
<evidence type="ECO:0000256" key="3">
    <source>
        <dbReference type="ARBA" id="ARBA00022898"/>
    </source>
</evidence>
<keyword evidence="8" id="KW-1185">Reference proteome</keyword>
<comment type="cofactor">
    <cofactor evidence="1">
        <name>pyridoxal 5'-phosphate</name>
        <dbReference type="ChEBI" id="CHEBI:597326"/>
    </cofactor>
</comment>
<dbReference type="PANTHER" id="PTHR43780:SF2">
    <property type="entry name" value="1-AMINOCYCLOPROPANE-1-CARBOXYLATE DEAMINASE-RELATED"/>
    <property type="match status" value="1"/>
</dbReference>
<feature type="modified residue" description="N6-(pyridoxal phosphate)lysine" evidence="5">
    <location>
        <position position="48"/>
    </location>
</feature>
<reference evidence="7 8" key="1">
    <citation type="journal article" date="2015" name="Antonie Van Leeuwenhoek">
        <title>Bosea vaviloviae sp. nov., a new species of slow-growing rhizobia isolated from nodules of the relict species Vavilovia formosa (Stev.) Fed.</title>
        <authorList>
            <person name="Safronova V.I."/>
            <person name="Kuznetsova I.G."/>
            <person name="Sazanova A.L."/>
            <person name="Kimeklis A.K."/>
            <person name="Belimov A.A."/>
            <person name="Andronov E.E."/>
            <person name="Pinaev A.G."/>
            <person name="Chizhevskaya E.P."/>
            <person name="Pukhaev A.R."/>
            <person name="Popov K.P."/>
            <person name="Willems A."/>
            <person name="Tikhonovich I.A."/>
        </authorList>
    </citation>
    <scope>NUCLEOTIDE SEQUENCE [LARGE SCALE GENOMIC DNA]</scope>
    <source>
        <strain evidence="7 8">Vaf18</strain>
    </source>
</reference>
<feature type="domain" description="Tryptophan synthase beta chain-like PALP" evidence="6">
    <location>
        <begin position="10"/>
        <end position="316"/>
    </location>
</feature>
<evidence type="ECO:0000313" key="7">
    <source>
        <dbReference type="EMBL" id="AOO80164.1"/>
    </source>
</evidence>
<organism evidence="7 8">
    <name type="scientific">Bosea vaviloviae</name>
    <dbReference type="NCBI Taxonomy" id="1526658"/>
    <lineage>
        <taxon>Bacteria</taxon>
        <taxon>Pseudomonadati</taxon>
        <taxon>Pseudomonadota</taxon>
        <taxon>Alphaproteobacteria</taxon>
        <taxon>Hyphomicrobiales</taxon>
        <taxon>Boseaceae</taxon>
        <taxon>Bosea</taxon>
    </lineage>
</organism>
<dbReference type="GO" id="GO:0019148">
    <property type="term" value="F:D-cysteine desulfhydrase activity"/>
    <property type="evidence" value="ECO:0007669"/>
    <property type="project" value="TreeGrafter"/>
</dbReference>
<sequence length="337" mass="35405">MTPDDFPRVELGFFPTPIDELPNLSTEAGITLRMKRDDYSGFGGGGNKVRKLEFLLADALAKKAGVLITTGGHQSNHARMVAAAARRFGMEAVLVLRGNPPTEYQGNLLLDRLLGATLEFLEPTAYFTQVDPRMAAHAQAAEAAGKTAYVIPLGGANPLGALGYVRAVEEMSRQLDAAGRQPPDIVAAPAGSGGTLAGLYVGIRRYWPKTRIVGISVSRDAAWFQERIAGMANDCAALLGWPQDFKPADIWIEDGFVGSAYGVPSPGGIATINRVAQSDGVLLDPVYTGKAMDGVLALAASGKIPAGSDVLFVHCGGSPALYPFAKVLTEAPEALPA</sequence>
<dbReference type="STRING" id="1526658.BHK69_06490"/>
<dbReference type="PANTHER" id="PTHR43780">
    <property type="entry name" value="1-AMINOCYCLOPROPANE-1-CARBOXYLATE DEAMINASE-RELATED"/>
    <property type="match status" value="1"/>
</dbReference>
<dbReference type="RefSeq" id="WP_069689384.1">
    <property type="nucleotide sequence ID" value="NZ_CP017147.1"/>
</dbReference>
<dbReference type="Proteomes" id="UP000094969">
    <property type="component" value="Chromosome"/>
</dbReference>
<evidence type="ECO:0000256" key="2">
    <source>
        <dbReference type="ARBA" id="ARBA00008639"/>
    </source>
</evidence>
<dbReference type="Pfam" id="PF00291">
    <property type="entry name" value="PALP"/>
    <property type="match status" value="1"/>
</dbReference>
<evidence type="ECO:0000256" key="4">
    <source>
        <dbReference type="PIRSR" id="PIRSR006278-1"/>
    </source>
</evidence>
<dbReference type="Gene3D" id="3.40.50.1100">
    <property type="match status" value="2"/>
</dbReference>
<protein>
    <submittedName>
        <fullName evidence="7">Pyridoxal-5'-phosphate-dependent protein</fullName>
    </submittedName>
</protein>
<dbReference type="InterPro" id="IPR001926">
    <property type="entry name" value="TrpB-like_PALP"/>
</dbReference>
<feature type="active site" description="Nucleophile" evidence="4">
    <location>
        <position position="75"/>
    </location>
</feature>
<dbReference type="PIRSF" id="PIRSF006278">
    <property type="entry name" value="ACCD_DCysDesulf"/>
    <property type="match status" value="1"/>
</dbReference>
<evidence type="ECO:0000313" key="8">
    <source>
        <dbReference type="Proteomes" id="UP000094969"/>
    </source>
</evidence>
<evidence type="ECO:0000256" key="5">
    <source>
        <dbReference type="PIRSR" id="PIRSR006278-2"/>
    </source>
</evidence>
<dbReference type="KEGG" id="bvv:BHK69_06490"/>
<accession>A0A1D7TYF8</accession>
<proteinExistence type="inferred from homology"/>
<dbReference type="InterPro" id="IPR027278">
    <property type="entry name" value="ACCD_DCysDesulf"/>
</dbReference>
<evidence type="ECO:0000259" key="6">
    <source>
        <dbReference type="Pfam" id="PF00291"/>
    </source>
</evidence>
<evidence type="ECO:0000256" key="1">
    <source>
        <dbReference type="ARBA" id="ARBA00001933"/>
    </source>
</evidence>
<dbReference type="OrthoDB" id="9801249at2"/>
<dbReference type="EMBL" id="CP017147">
    <property type="protein sequence ID" value="AOO80164.1"/>
    <property type="molecule type" value="Genomic_DNA"/>
</dbReference>
<keyword evidence="3 5" id="KW-0663">Pyridoxal phosphate</keyword>
<dbReference type="SUPFAM" id="SSF53686">
    <property type="entry name" value="Tryptophan synthase beta subunit-like PLP-dependent enzymes"/>
    <property type="match status" value="1"/>
</dbReference>
<gene>
    <name evidence="7" type="ORF">BHK69_06490</name>
</gene>
<dbReference type="InterPro" id="IPR036052">
    <property type="entry name" value="TrpB-like_PALP_sf"/>
</dbReference>
<name>A0A1D7TYF8_9HYPH</name>